<dbReference type="GO" id="GO:0046872">
    <property type="term" value="F:metal ion binding"/>
    <property type="evidence" value="ECO:0007669"/>
    <property type="project" value="UniProtKB-KW"/>
</dbReference>
<evidence type="ECO:0000256" key="2">
    <source>
        <dbReference type="ARBA" id="ARBA00010617"/>
    </source>
</evidence>
<dbReference type="GO" id="GO:0016491">
    <property type="term" value="F:oxidoreductase activity"/>
    <property type="evidence" value="ECO:0007669"/>
    <property type="project" value="UniProtKB-KW"/>
</dbReference>
<sequence>MRHRVLAKDSFKFSDRTTVPYGSFLVVPGRAPQHDAANYQNGDEFADFRFSRMREERGTNLGTNDENIAEGGAGSGVFNRQMISTAPDHIIFGHGMPGMEMTDVE</sequence>
<organism evidence="6 7">
    <name type="scientific">Mycena alexandri</name>
    <dbReference type="NCBI Taxonomy" id="1745969"/>
    <lineage>
        <taxon>Eukaryota</taxon>
        <taxon>Fungi</taxon>
        <taxon>Dikarya</taxon>
        <taxon>Basidiomycota</taxon>
        <taxon>Agaricomycotina</taxon>
        <taxon>Agaricomycetes</taxon>
        <taxon>Agaricomycetidae</taxon>
        <taxon>Agaricales</taxon>
        <taxon>Marasmiineae</taxon>
        <taxon>Mycenaceae</taxon>
        <taxon>Mycena</taxon>
    </lineage>
</organism>
<keyword evidence="3" id="KW-0479">Metal-binding</keyword>
<dbReference type="AlphaFoldDB" id="A0AAD6S8H1"/>
<evidence type="ECO:0000313" key="6">
    <source>
        <dbReference type="EMBL" id="KAJ7022308.1"/>
    </source>
</evidence>
<dbReference type="EMBL" id="JARJCM010000212">
    <property type="protein sequence ID" value="KAJ7022308.1"/>
    <property type="molecule type" value="Genomic_DNA"/>
</dbReference>
<evidence type="ECO:0000256" key="4">
    <source>
        <dbReference type="ARBA" id="ARBA00023002"/>
    </source>
</evidence>
<accession>A0AAD6S8H1</accession>
<protein>
    <submittedName>
        <fullName evidence="6">Uncharacterized protein</fullName>
    </submittedName>
</protein>
<gene>
    <name evidence="6" type="ORF">C8F04DRAFT_1272748</name>
</gene>
<dbReference type="PANTHER" id="PTHR46206">
    <property type="entry name" value="CYTOCHROME P450"/>
    <property type="match status" value="1"/>
</dbReference>
<name>A0AAD6S8H1_9AGAR</name>
<evidence type="ECO:0000256" key="5">
    <source>
        <dbReference type="ARBA" id="ARBA00023004"/>
    </source>
</evidence>
<comment type="caution">
    <text evidence="6">The sequence shown here is derived from an EMBL/GenBank/DDBJ whole genome shotgun (WGS) entry which is preliminary data.</text>
</comment>
<proteinExistence type="inferred from homology"/>
<keyword evidence="5" id="KW-0408">Iron</keyword>
<keyword evidence="7" id="KW-1185">Reference proteome</keyword>
<evidence type="ECO:0000256" key="1">
    <source>
        <dbReference type="ARBA" id="ARBA00001971"/>
    </source>
</evidence>
<evidence type="ECO:0000256" key="3">
    <source>
        <dbReference type="ARBA" id="ARBA00022723"/>
    </source>
</evidence>
<dbReference type="Proteomes" id="UP001218188">
    <property type="component" value="Unassembled WGS sequence"/>
</dbReference>
<evidence type="ECO:0000313" key="7">
    <source>
        <dbReference type="Proteomes" id="UP001218188"/>
    </source>
</evidence>
<keyword evidence="4" id="KW-0560">Oxidoreductase</keyword>
<comment type="similarity">
    <text evidence="2">Belongs to the cytochrome P450 family.</text>
</comment>
<reference evidence="6" key="1">
    <citation type="submission" date="2023-03" db="EMBL/GenBank/DDBJ databases">
        <title>Massive genome expansion in bonnet fungi (Mycena s.s.) driven by repeated elements and novel gene families across ecological guilds.</title>
        <authorList>
            <consortium name="Lawrence Berkeley National Laboratory"/>
            <person name="Harder C.B."/>
            <person name="Miyauchi S."/>
            <person name="Viragh M."/>
            <person name="Kuo A."/>
            <person name="Thoen E."/>
            <person name="Andreopoulos B."/>
            <person name="Lu D."/>
            <person name="Skrede I."/>
            <person name="Drula E."/>
            <person name="Henrissat B."/>
            <person name="Morin E."/>
            <person name="Kohler A."/>
            <person name="Barry K."/>
            <person name="LaButti K."/>
            <person name="Morin E."/>
            <person name="Salamov A."/>
            <person name="Lipzen A."/>
            <person name="Mereny Z."/>
            <person name="Hegedus B."/>
            <person name="Baldrian P."/>
            <person name="Stursova M."/>
            <person name="Weitz H."/>
            <person name="Taylor A."/>
            <person name="Grigoriev I.V."/>
            <person name="Nagy L.G."/>
            <person name="Martin F."/>
            <person name="Kauserud H."/>
        </authorList>
    </citation>
    <scope>NUCLEOTIDE SEQUENCE</scope>
    <source>
        <strain evidence="6">CBHHK200</strain>
    </source>
</reference>
<comment type="cofactor">
    <cofactor evidence="1">
        <name>heme</name>
        <dbReference type="ChEBI" id="CHEBI:30413"/>
    </cofactor>
</comment>